<reference evidence="1 2" key="1">
    <citation type="journal article" date="2020" name="Sci. Rep.">
        <title>A novel cyanobacterial geosmin producer, revising GeoA distribution and dispersion patterns in Bacteria.</title>
        <authorList>
            <person name="Churro C."/>
            <person name="Semedo-Aguiar A.P."/>
            <person name="Silva A.D."/>
            <person name="Pereira-Leal J.B."/>
            <person name="Leite R.B."/>
        </authorList>
    </citation>
    <scope>NUCLEOTIDE SEQUENCE [LARGE SCALE GENOMIC DNA]</scope>
    <source>
        <strain evidence="1 2">IPMA8</strain>
    </source>
</reference>
<organism evidence="1 2">
    <name type="scientific">Microcoleus asticus IPMA8</name>
    <dbReference type="NCBI Taxonomy" id="2563858"/>
    <lineage>
        <taxon>Bacteria</taxon>
        <taxon>Bacillati</taxon>
        <taxon>Cyanobacteriota</taxon>
        <taxon>Cyanophyceae</taxon>
        <taxon>Oscillatoriophycideae</taxon>
        <taxon>Oscillatoriales</taxon>
        <taxon>Microcoleaceae</taxon>
        <taxon>Microcoleus</taxon>
        <taxon>Microcoleus asticus</taxon>
    </lineage>
</organism>
<proteinExistence type="predicted"/>
<dbReference type="RefSeq" id="WP_172191597.1">
    <property type="nucleotide sequence ID" value="NZ_CAWPPK010000039.1"/>
</dbReference>
<dbReference type="CDD" id="cd09740">
    <property type="entry name" value="Csx3_III-U"/>
    <property type="match status" value="1"/>
</dbReference>
<dbReference type="EMBL" id="SRRZ01000133">
    <property type="protein sequence ID" value="NQE37506.1"/>
    <property type="molecule type" value="Genomic_DNA"/>
</dbReference>
<dbReference type="InterPro" id="IPR013409">
    <property type="entry name" value="CRISPR-assoc_prot_Crn3/Csx3"/>
</dbReference>
<accession>A0ABX2D4L1</accession>
<keyword evidence="2" id="KW-1185">Reference proteome</keyword>
<dbReference type="Pfam" id="PF09620">
    <property type="entry name" value="Cas_csx3"/>
    <property type="match status" value="1"/>
</dbReference>
<protein>
    <recommendedName>
        <fullName evidence="3">CRISPR-associated protein Csx3</fullName>
    </recommendedName>
</protein>
<gene>
    <name evidence="1" type="ORF">E5S67_05278</name>
</gene>
<sequence>MNPIELKIIPNQTQDGLAYQHLRLRITTQDGIITPDDLQGLKLPQNVQFSQGIVIEGRGAIWLYGYLVHECHPAAWVGCYDPRLEGAVVVATHKHEVSVGQVLKLSLPSD</sequence>
<evidence type="ECO:0008006" key="3">
    <source>
        <dbReference type="Google" id="ProtNLM"/>
    </source>
</evidence>
<comment type="caution">
    <text evidence="1">The sequence shown here is derived from an EMBL/GenBank/DDBJ whole genome shotgun (WGS) entry which is preliminary data.</text>
</comment>
<dbReference type="Proteomes" id="UP000702425">
    <property type="component" value="Unassembled WGS sequence"/>
</dbReference>
<evidence type="ECO:0000313" key="1">
    <source>
        <dbReference type="EMBL" id="NQE37506.1"/>
    </source>
</evidence>
<evidence type="ECO:0000313" key="2">
    <source>
        <dbReference type="Proteomes" id="UP000702425"/>
    </source>
</evidence>
<dbReference type="NCBIfam" id="TIGR02579">
    <property type="entry name" value="cas_csx3"/>
    <property type="match status" value="1"/>
</dbReference>
<name>A0ABX2D4L1_9CYAN</name>